<name>A0A1L7XYX0_9HELO</name>
<organism evidence="1 2">
    <name type="scientific">Phialocephala subalpina</name>
    <dbReference type="NCBI Taxonomy" id="576137"/>
    <lineage>
        <taxon>Eukaryota</taxon>
        <taxon>Fungi</taxon>
        <taxon>Dikarya</taxon>
        <taxon>Ascomycota</taxon>
        <taxon>Pezizomycotina</taxon>
        <taxon>Leotiomycetes</taxon>
        <taxon>Helotiales</taxon>
        <taxon>Mollisiaceae</taxon>
        <taxon>Phialocephala</taxon>
        <taxon>Phialocephala fortinii species complex</taxon>
    </lineage>
</organism>
<protein>
    <recommendedName>
        <fullName evidence="3">Alcohol acetyltransferase</fullName>
    </recommendedName>
</protein>
<gene>
    <name evidence="1" type="ORF">PAC_20129</name>
</gene>
<keyword evidence="2" id="KW-1185">Reference proteome</keyword>
<dbReference type="PANTHER" id="PTHR28037">
    <property type="entry name" value="ALCOHOL O-ACETYLTRANSFERASE 1-RELATED"/>
    <property type="match status" value="1"/>
</dbReference>
<dbReference type="AlphaFoldDB" id="A0A1L7XYX0"/>
<proteinExistence type="predicted"/>
<sequence>MMGTNGEEQKTDSSDIVNLGVLGRFYSARMVLGFYRTTCALTVLSFPITGLPNTDSWFKEKFYRALHHTINAHPSLCYGIIDETPEREAHFLRLPEIQRDDVAEFYGQDPDDPDDGDLAIAKLLQRSHARRLLEGHRYPAWRAVVLKHGNRWDSGKNTAIQRISIAFLANHAIADGLSHISFHRSLLHFFNQPLAEEYAWPLKVPRNLRCPILLEDVVDLLSRDENDKVDIDYMSPTVWSGENMFLNSVEDYESGLRFITVHQDHIGKLLNFCRSNKITLTGLLHGLLVTFLARSVSSGSSFLAVTPYSMRHISKVSEEEICNHAGGMVHEFPQNLATDLRNSKENSIEELELIVKTSGIFHKYMAAELARSPKNNVWAGMFGVTDWYTQSRGQLGKKRALTYELSNFGNLKVLDSKGLEGPLKLEKMLVSQCGSVTGPVFGCNSISIAGGPMTITFTWQKGSMKEKLIEDMAAYVDRRMEEGFDAIPLVA</sequence>
<reference evidence="1 2" key="1">
    <citation type="submission" date="2016-03" db="EMBL/GenBank/DDBJ databases">
        <authorList>
            <person name="Ploux O."/>
        </authorList>
    </citation>
    <scope>NUCLEOTIDE SEQUENCE [LARGE SCALE GENOMIC DNA]</scope>
    <source>
        <strain evidence="1 2">UAMH 11012</strain>
    </source>
</reference>
<dbReference type="InterPro" id="IPR052058">
    <property type="entry name" value="Alcohol_O-acetyltransferase"/>
</dbReference>
<dbReference type="STRING" id="576137.A0A1L7XYX0"/>
<dbReference type="EMBL" id="FJOG01000109">
    <property type="protein sequence ID" value="CZR70228.1"/>
    <property type="molecule type" value="Genomic_DNA"/>
</dbReference>
<evidence type="ECO:0000313" key="2">
    <source>
        <dbReference type="Proteomes" id="UP000184330"/>
    </source>
</evidence>
<dbReference type="OrthoDB" id="2150604at2759"/>
<dbReference type="Proteomes" id="UP000184330">
    <property type="component" value="Unassembled WGS sequence"/>
</dbReference>
<evidence type="ECO:0008006" key="3">
    <source>
        <dbReference type="Google" id="ProtNLM"/>
    </source>
</evidence>
<dbReference type="GO" id="GO:0008080">
    <property type="term" value="F:N-acetyltransferase activity"/>
    <property type="evidence" value="ECO:0007669"/>
    <property type="project" value="TreeGrafter"/>
</dbReference>
<dbReference type="PANTHER" id="PTHR28037:SF1">
    <property type="entry name" value="ALCOHOL O-ACETYLTRANSFERASE 1-RELATED"/>
    <property type="match status" value="1"/>
</dbReference>
<evidence type="ECO:0000313" key="1">
    <source>
        <dbReference type="EMBL" id="CZR70228.1"/>
    </source>
</evidence>
<accession>A0A1L7XYX0</accession>